<dbReference type="SUPFAM" id="SSF101908">
    <property type="entry name" value="Putative isomerase YbhE"/>
    <property type="match status" value="1"/>
</dbReference>
<dbReference type="STRING" id="930990.A0A067MGG6"/>
<keyword evidence="2" id="KW-1185">Reference proteome</keyword>
<proteinExistence type="predicted"/>
<protein>
    <recommendedName>
        <fullName evidence="3">CNH domain-containing protein</fullName>
    </recommendedName>
</protein>
<dbReference type="Proteomes" id="UP000027195">
    <property type="component" value="Unassembled WGS sequence"/>
</dbReference>
<dbReference type="InParanoid" id="A0A067MGG6"/>
<dbReference type="OrthoDB" id="550575at2759"/>
<dbReference type="HOGENOM" id="CLU_1204601_0_0_1"/>
<gene>
    <name evidence="1" type="ORF">BOTBODRAFT_145970</name>
</gene>
<dbReference type="AlphaFoldDB" id="A0A067MGG6"/>
<evidence type="ECO:0008006" key="3">
    <source>
        <dbReference type="Google" id="ProtNLM"/>
    </source>
</evidence>
<reference evidence="2" key="1">
    <citation type="journal article" date="2014" name="Proc. Natl. Acad. Sci. U.S.A.">
        <title>Extensive sampling of basidiomycete genomes demonstrates inadequacy of the white-rot/brown-rot paradigm for wood decay fungi.</title>
        <authorList>
            <person name="Riley R."/>
            <person name="Salamov A.A."/>
            <person name="Brown D.W."/>
            <person name="Nagy L.G."/>
            <person name="Floudas D."/>
            <person name="Held B.W."/>
            <person name="Levasseur A."/>
            <person name="Lombard V."/>
            <person name="Morin E."/>
            <person name="Otillar R."/>
            <person name="Lindquist E.A."/>
            <person name="Sun H."/>
            <person name="LaButti K.M."/>
            <person name="Schmutz J."/>
            <person name="Jabbour D."/>
            <person name="Luo H."/>
            <person name="Baker S.E."/>
            <person name="Pisabarro A.G."/>
            <person name="Walton J.D."/>
            <person name="Blanchette R.A."/>
            <person name="Henrissat B."/>
            <person name="Martin F."/>
            <person name="Cullen D."/>
            <person name="Hibbett D.S."/>
            <person name="Grigoriev I.V."/>
        </authorList>
    </citation>
    <scope>NUCLEOTIDE SEQUENCE [LARGE SCALE GENOMIC DNA]</scope>
    <source>
        <strain evidence="2">FD-172 SS1</strain>
    </source>
</reference>
<sequence length="230" mass="25901">MLQEGVSPDQPAARSRYRPFAVLINLADTRAYRLVCSHLLVASQVMPRAYIWHIPTSSLIQILAITTPGHRYPVDHVEISDDHAFLCSPGRLLVYSRQTGTAVFEVPSQPSSLFDRALSRAWELGESSLLYPPTRGLSRLLSESRPLIPLSEGYVLMEMSSGFATVHVSPCSRDLVAISKRGLMIYVRDFAEPRDLEYRVYALYLGPEVVYWHMTATELPHARSLLHYTA</sequence>
<name>A0A067MGG6_BOTB1</name>
<organism evidence="1 2">
    <name type="scientific">Botryobasidium botryosum (strain FD-172 SS1)</name>
    <dbReference type="NCBI Taxonomy" id="930990"/>
    <lineage>
        <taxon>Eukaryota</taxon>
        <taxon>Fungi</taxon>
        <taxon>Dikarya</taxon>
        <taxon>Basidiomycota</taxon>
        <taxon>Agaricomycotina</taxon>
        <taxon>Agaricomycetes</taxon>
        <taxon>Cantharellales</taxon>
        <taxon>Botryobasidiaceae</taxon>
        <taxon>Botryobasidium</taxon>
    </lineage>
</organism>
<evidence type="ECO:0000313" key="2">
    <source>
        <dbReference type="Proteomes" id="UP000027195"/>
    </source>
</evidence>
<accession>A0A067MGG6</accession>
<dbReference type="EMBL" id="KL198041">
    <property type="protein sequence ID" value="KDQ13800.1"/>
    <property type="molecule type" value="Genomic_DNA"/>
</dbReference>
<evidence type="ECO:0000313" key="1">
    <source>
        <dbReference type="EMBL" id="KDQ13800.1"/>
    </source>
</evidence>